<comment type="similarity">
    <text evidence="1">Belongs to the polysaccharide synthase family.</text>
</comment>
<proteinExistence type="inferred from homology"/>
<dbReference type="Proteomes" id="UP000295558">
    <property type="component" value="Unassembled WGS sequence"/>
</dbReference>
<comment type="caution">
    <text evidence="3">The sequence shown here is derived from an EMBL/GenBank/DDBJ whole genome shotgun (WGS) entry which is preliminary data.</text>
</comment>
<protein>
    <submittedName>
        <fullName evidence="3">FlaA1/EpsC-like NDP-sugar epimerase</fullName>
    </submittedName>
</protein>
<dbReference type="InterPro" id="IPR051203">
    <property type="entry name" value="Polysaccharide_Synthase-Rel"/>
</dbReference>
<dbReference type="STRING" id="1265846.PROCOU_02849"/>
<dbReference type="AlphaFoldDB" id="A0A4V6PYM3"/>
<dbReference type="RefSeq" id="WP_051994108.1">
    <property type="nucleotide sequence ID" value="NZ_JAARQJ010000009.1"/>
</dbReference>
<evidence type="ECO:0000259" key="2">
    <source>
        <dbReference type="Pfam" id="PF02719"/>
    </source>
</evidence>
<organism evidence="3 4">
    <name type="scientific">Listeria rocourtiae</name>
    <dbReference type="NCBI Taxonomy" id="647910"/>
    <lineage>
        <taxon>Bacteria</taxon>
        <taxon>Bacillati</taxon>
        <taxon>Bacillota</taxon>
        <taxon>Bacilli</taxon>
        <taxon>Bacillales</taxon>
        <taxon>Listeriaceae</taxon>
        <taxon>Listeria</taxon>
    </lineage>
</organism>
<keyword evidence="4" id="KW-1185">Reference proteome</keyword>
<feature type="domain" description="Polysaccharide biosynthesis protein CapD-like" evidence="2">
    <location>
        <begin position="149"/>
        <end position="423"/>
    </location>
</feature>
<dbReference type="InterPro" id="IPR003869">
    <property type="entry name" value="Polysac_CapD-like"/>
</dbReference>
<evidence type="ECO:0000313" key="3">
    <source>
        <dbReference type="EMBL" id="TDR52886.1"/>
    </source>
</evidence>
<sequence length="476" mass="53194">MKQTDKTRKRTLIIGAGEAGRLLIQYLQMNVSCNFDVMGVLDDQVNEKAVLGIPVVGTLQAIGSVVQEKQIEHIILAIPSLKPREKIAILNRCSETGIQTEIMPDIEAIIRGEGSMAAIQNIDYADLLDRDEAQQDHNKLTPRFAGKTVLITGAGGSIGSEVVRQVAKCMPKTIILLGHGENSIYNIHREMAEKIDSLLIPIIADVQDKERLSEVFSKYQPEIIYHAAAHKHVPMMELNVREAVKNNIIGTKNLVDVSYENHVELFIMISTDKSVEPTSVMGATKKLAEWIVQTKNEEEGSGIYSIVRFGNVLGSRGSAIPLFWEQIKSGKTVTITHPDMERYFMTISEASQLVIEAGSVAKGGEVFILKMGTPQKIIEIVNKLIILAGKKKEQIEMKFIGLRDGEKIKEELFEMEEIAESEDGFAKFYCGKSRAPRKMENIGKWIHLVELMSEDEMRQALLKFANERAVLEKEYV</sequence>
<evidence type="ECO:0000256" key="1">
    <source>
        <dbReference type="ARBA" id="ARBA00007430"/>
    </source>
</evidence>
<dbReference type="Pfam" id="PF02719">
    <property type="entry name" value="Polysacc_synt_2"/>
    <property type="match status" value="1"/>
</dbReference>
<accession>A0A4V6PYM3</accession>
<reference evidence="3 4" key="1">
    <citation type="submission" date="2019-03" db="EMBL/GenBank/DDBJ databases">
        <title>Genomic Encyclopedia of Type Strains, Phase III (KMG-III): the genomes of soil and plant-associated and newly described type strains.</title>
        <authorList>
            <person name="Whitman W."/>
        </authorList>
    </citation>
    <scope>NUCLEOTIDE SEQUENCE [LARGE SCALE GENOMIC DNA]</scope>
    <source>
        <strain evidence="3 4">CECT 7972</strain>
    </source>
</reference>
<dbReference type="CDD" id="cd05237">
    <property type="entry name" value="UDP_invert_4-6DH_SDR_e"/>
    <property type="match status" value="1"/>
</dbReference>
<dbReference type="InterPro" id="IPR036291">
    <property type="entry name" value="NAD(P)-bd_dom_sf"/>
</dbReference>
<dbReference type="Pfam" id="PF13727">
    <property type="entry name" value="CoA_binding_3"/>
    <property type="match status" value="1"/>
</dbReference>
<dbReference type="PANTHER" id="PTHR43318">
    <property type="entry name" value="UDP-N-ACETYLGLUCOSAMINE 4,6-DEHYDRATASE"/>
    <property type="match status" value="1"/>
</dbReference>
<dbReference type="SUPFAM" id="SSF51735">
    <property type="entry name" value="NAD(P)-binding Rossmann-fold domains"/>
    <property type="match status" value="2"/>
</dbReference>
<dbReference type="EMBL" id="SNZK01000006">
    <property type="protein sequence ID" value="TDR52886.1"/>
    <property type="molecule type" value="Genomic_DNA"/>
</dbReference>
<evidence type="ECO:0000313" key="4">
    <source>
        <dbReference type="Proteomes" id="UP000295558"/>
    </source>
</evidence>
<dbReference type="Gene3D" id="3.40.50.720">
    <property type="entry name" value="NAD(P)-binding Rossmann-like Domain"/>
    <property type="match status" value="2"/>
</dbReference>
<name>A0A4V6PYM3_9LIST</name>
<dbReference type="PANTHER" id="PTHR43318:SF1">
    <property type="entry name" value="POLYSACCHARIDE BIOSYNTHESIS PROTEIN EPSC-RELATED"/>
    <property type="match status" value="1"/>
</dbReference>
<gene>
    <name evidence="3" type="ORF">DFP96_10692</name>
</gene>